<dbReference type="AlphaFoldDB" id="C3X9V0"/>
<evidence type="ECO:0008006" key="3">
    <source>
        <dbReference type="Google" id="ProtNLM"/>
    </source>
</evidence>
<dbReference type="STRING" id="847.BRW83_1143"/>
<dbReference type="EMBL" id="GG658170">
    <property type="protein sequence ID" value="EEO29976.1"/>
    <property type="molecule type" value="Genomic_DNA"/>
</dbReference>
<evidence type="ECO:0000313" key="1">
    <source>
        <dbReference type="EMBL" id="EEO29976.1"/>
    </source>
</evidence>
<dbReference type="GeneID" id="77135030"/>
<dbReference type="InterPro" id="IPR021808">
    <property type="entry name" value="DUF3383"/>
</dbReference>
<name>C3X9V0_OXAFO</name>
<keyword evidence="2" id="KW-1185">Reference proteome</keyword>
<organism evidence="1 2">
    <name type="scientific">Oxalobacter formigenes OXCC13</name>
    <dbReference type="NCBI Taxonomy" id="556269"/>
    <lineage>
        <taxon>Bacteria</taxon>
        <taxon>Pseudomonadati</taxon>
        <taxon>Pseudomonadota</taxon>
        <taxon>Betaproteobacteria</taxon>
        <taxon>Burkholderiales</taxon>
        <taxon>Oxalobacteraceae</taxon>
        <taxon>Oxalobacter</taxon>
    </lineage>
</organism>
<dbReference type="RefSeq" id="WP_005880794.1">
    <property type="nucleotide sequence ID" value="NZ_CP019430.1"/>
</dbReference>
<evidence type="ECO:0000313" key="2">
    <source>
        <dbReference type="Proteomes" id="UP000005089"/>
    </source>
</evidence>
<gene>
    <name evidence="1" type="ORF">OFBG_01004</name>
</gene>
<dbReference type="HOGENOM" id="CLU_031174_0_0_4"/>
<dbReference type="eggNOG" id="ENOG502Z867">
    <property type="taxonomic scope" value="Bacteria"/>
</dbReference>
<reference evidence="1 2" key="1">
    <citation type="submission" date="2009-02" db="EMBL/GenBank/DDBJ databases">
        <title>The Genome Sequence of Oxalobacter formigenes OXCC13.</title>
        <authorList>
            <consortium name="The Broad Institute Genome Sequencing Platform"/>
            <person name="Ward D."/>
            <person name="Young S.K."/>
            <person name="Kodira C.D."/>
            <person name="Zeng Q."/>
            <person name="Koehrsen M."/>
            <person name="Alvarado L."/>
            <person name="Berlin A."/>
            <person name="Borenstein D."/>
            <person name="Chen Z."/>
            <person name="Engels R."/>
            <person name="Freedman E."/>
            <person name="Gellesch M."/>
            <person name="Goldberg J."/>
            <person name="Griggs A."/>
            <person name="Gujja S."/>
            <person name="Heiman D."/>
            <person name="Hepburn T."/>
            <person name="Howarth C."/>
            <person name="Jen D."/>
            <person name="Larson L."/>
            <person name="Lewis B."/>
            <person name="Mehta T."/>
            <person name="Park D."/>
            <person name="Pearson M."/>
            <person name="Roberts A."/>
            <person name="Saif S."/>
            <person name="Shea T."/>
            <person name="Shenoy N."/>
            <person name="Sisk P."/>
            <person name="Stolte C."/>
            <person name="Sykes S."/>
            <person name="Walk T."/>
            <person name="White J."/>
            <person name="Yandava C."/>
            <person name="Allison M.J."/>
            <person name="Lander E."/>
            <person name="Nusbaum C."/>
            <person name="Galagan J."/>
            <person name="Birren B."/>
        </authorList>
    </citation>
    <scope>NUCLEOTIDE SEQUENCE [LARGE SCALE GENOMIC DNA]</scope>
    <source>
        <strain evidence="1 2">OXCC13</strain>
    </source>
</reference>
<dbReference type="Pfam" id="PF11863">
    <property type="entry name" value="DUF3383"/>
    <property type="match status" value="1"/>
</dbReference>
<protein>
    <recommendedName>
        <fullName evidence="3">DUF3383 domain-containing protein</fullName>
    </recommendedName>
</protein>
<sequence length="486" mass="51632">MANKGLPVSSVVSVDVVMAPKAAAERDFGIALILGASNTIDAYERLRLYYDIDTVASDFGTEAPEYKMAVAYFSAEPSAAQCYIGRWVKTATSGLLKGRILGTAEQNIAAFKAINEGSFKVTVDGVEKSVMAINLSSVTNLNGVATIIDSALDTAASCVWDGTRFVIRSKTTGTESTVTGVTKTALSSLMGLDADTVAVGGMVAESLLNAVSELADMSSDWYGLLVAEEADDDDILEMADFISATSTSRIAGFTVKKTTVLDAQVENDLASRLKAKGNNRAFVQYSSASTAAAAAAFGRAFAVNFDGQNTTITLKFKQEPGIEPEVLTATQAKVLKDKNCNVFAQYSNDTAILQEGVMSGGWYFDERHGLDWLQNDVQTAVWNLLYTSTSKIPQTDAGIARIVTTIESRLEQAVTNGLVAPGVWNGDSFGALQSGDTLTKGYYVYAPPVATQSQADREARNSTVIQVAIKLAGAVHATDIIINVNR</sequence>
<dbReference type="Proteomes" id="UP000005089">
    <property type="component" value="Unassembled WGS sequence"/>
</dbReference>
<dbReference type="OrthoDB" id="5465420at2"/>
<proteinExistence type="predicted"/>
<accession>C3X9V0</accession>